<comment type="caution">
    <text evidence="5">The sequence shown here is derived from an EMBL/GenBank/DDBJ whole genome shotgun (WGS) entry which is preliminary data.</text>
</comment>
<evidence type="ECO:0000313" key="5">
    <source>
        <dbReference type="EMBL" id="OXT02640.1"/>
    </source>
</evidence>
<dbReference type="InterPro" id="IPR036693">
    <property type="entry name" value="TF_LuxR_autoind-bd_dom_sf"/>
</dbReference>
<evidence type="ECO:0000256" key="2">
    <source>
        <dbReference type="ARBA" id="ARBA00023125"/>
    </source>
</evidence>
<dbReference type="Proteomes" id="UP000215405">
    <property type="component" value="Unassembled WGS sequence"/>
</dbReference>
<name>A0A231V3B5_9HYPH</name>
<dbReference type="InterPro" id="IPR016032">
    <property type="entry name" value="Sig_transdc_resp-reg_C-effctor"/>
</dbReference>
<dbReference type="EMBL" id="NBYO01000001">
    <property type="protein sequence ID" value="OXT02640.1"/>
    <property type="molecule type" value="Genomic_DNA"/>
</dbReference>
<protein>
    <recommendedName>
        <fullName evidence="4">HTH luxR-type domain-containing protein</fullName>
    </recommendedName>
</protein>
<dbReference type="PROSITE" id="PS50043">
    <property type="entry name" value="HTH_LUXR_2"/>
    <property type="match status" value="1"/>
</dbReference>
<keyword evidence="3" id="KW-0804">Transcription</keyword>
<evidence type="ECO:0000256" key="1">
    <source>
        <dbReference type="ARBA" id="ARBA00023015"/>
    </source>
</evidence>
<keyword evidence="2" id="KW-0238">DNA-binding</keyword>
<dbReference type="PRINTS" id="PR00038">
    <property type="entry name" value="HTHLUXR"/>
</dbReference>
<proteinExistence type="predicted"/>
<dbReference type="SMART" id="SM00421">
    <property type="entry name" value="HTH_LUXR"/>
    <property type="match status" value="1"/>
</dbReference>
<sequence>MDADQFADYVERLGRADSRDVVWSVVCGYFDQAGFDGVFYADLAPGRAILRTNLTKCWTDHYAAEHYFDIDPFFRHSCSQLAVTSTGQDYFDEHPYLDRQERQFILTAGETGMTAGLALPVRLAGPGGVGGWNVVTSHGRETVDRLRGSGWRIFHLAALLAHERMRDMTATDKSAPLTEREMETLRWAASGLRTKEIALKMRISAATVEFHGRNARHKLGAKTREQAVAIALTRGLIAM</sequence>
<dbReference type="Gene3D" id="1.10.10.10">
    <property type="entry name" value="Winged helix-like DNA-binding domain superfamily/Winged helix DNA-binding domain"/>
    <property type="match status" value="1"/>
</dbReference>
<evidence type="ECO:0000256" key="3">
    <source>
        <dbReference type="ARBA" id="ARBA00023163"/>
    </source>
</evidence>
<evidence type="ECO:0000259" key="4">
    <source>
        <dbReference type="PROSITE" id="PS50043"/>
    </source>
</evidence>
<organism evidence="5 6">
    <name type="scientific">Notoacmeibacter marinus</name>
    <dbReference type="NCBI Taxonomy" id="1876515"/>
    <lineage>
        <taxon>Bacteria</taxon>
        <taxon>Pseudomonadati</taxon>
        <taxon>Pseudomonadota</taxon>
        <taxon>Alphaproteobacteria</taxon>
        <taxon>Hyphomicrobiales</taxon>
        <taxon>Notoacmeibacteraceae</taxon>
        <taxon>Notoacmeibacter</taxon>
    </lineage>
</organism>
<dbReference type="InterPro" id="IPR005143">
    <property type="entry name" value="TF_LuxR_autoind-bd_dom"/>
</dbReference>
<dbReference type="Pfam" id="PF03472">
    <property type="entry name" value="Autoind_bind"/>
    <property type="match status" value="1"/>
</dbReference>
<dbReference type="CDD" id="cd06170">
    <property type="entry name" value="LuxR_C_like"/>
    <property type="match status" value="1"/>
</dbReference>
<dbReference type="PANTHER" id="PTHR44688:SF25">
    <property type="entry name" value="HTH LUXR-TYPE DOMAIN-CONTAINING PROTEIN"/>
    <property type="match status" value="1"/>
</dbReference>
<dbReference type="AlphaFoldDB" id="A0A231V3B5"/>
<gene>
    <name evidence="5" type="ORF">B7H23_07065</name>
</gene>
<dbReference type="GO" id="GO:0003677">
    <property type="term" value="F:DNA binding"/>
    <property type="evidence" value="ECO:0007669"/>
    <property type="project" value="UniProtKB-KW"/>
</dbReference>
<evidence type="ECO:0000313" key="6">
    <source>
        <dbReference type="Proteomes" id="UP000215405"/>
    </source>
</evidence>
<dbReference type="Gene3D" id="3.30.450.80">
    <property type="entry name" value="Transcription factor LuxR-like, autoinducer-binding domain"/>
    <property type="match status" value="1"/>
</dbReference>
<dbReference type="SUPFAM" id="SSF46894">
    <property type="entry name" value="C-terminal effector domain of the bipartite response regulators"/>
    <property type="match status" value="1"/>
</dbReference>
<feature type="domain" description="HTH luxR-type" evidence="4">
    <location>
        <begin position="170"/>
        <end position="235"/>
    </location>
</feature>
<keyword evidence="1" id="KW-0805">Transcription regulation</keyword>
<dbReference type="RefSeq" id="WP_094076591.1">
    <property type="nucleotide sequence ID" value="NZ_NBYO01000001.1"/>
</dbReference>
<reference evidence="6" key="1">
    <citation type="journal article" date="2017" name="Int. J. Syst. Evol. Microbiol.">
        <title>Notoacmeibacter marinus gen. nov., sp. nov., isolated from the gut of a limpet and proposal of Notoacmeibacteraceae fam. nov. in the order Rhizobiales of the class Alphaproteobacteria.</title>
        <authorList>
            <person name="Huang Z."/>
            <person name="Guo F."/>
            <person name="Lai Q."/>
        </authorList>
    </citation>
    <scope>NUCLEOTIDE SEQUENCE [LARGE SCALE GENOMIC DNA]</scope>
    <source>
        <strain evidence="6">XMTR2A4</strain>
    </source>
</reference>
<dbReference type="PANTHER" id="PTHR44688">
    <property type="entry name" value="DNA-BINDING TRANSCRIPTIONAL ACTIVATOR DEVR_DOSR"/>
    <property type="match status" value="1"/>
</dbReference>
<dbReference type="SUPFAM" id="SSF75516">
    <property type="entry name" value="Pheromone-binding domain of LuxR-like quorum-sensing transcription factors"/>
    <property type="match status" value="1"/>
</dbReference>
<dbReference type="InterPro" id="IPR036388">
    <property type="entry name" value="WH-like_DNA-bd_sf"/>
</dbReference>
<keyword evidence="6" id="KW-1185">Reference proteome</keyword>
<dbReference type="Pfam" id="PF00196">
    <property type="entry name" value="GerE"/>
    <property type="match status" value="1"/>
</dbReference>
<dbReference type="GO" id="GO:0006355">
    <property type="term" value="P:regulation of DNA-templated transcription"/>
    <property type="evidence" value="ECO:0007669"/>
    <property type="project" value="InterPro"/>
</dbReference>
<accession>A0A231V3B5</accession>
<dbReference type="PROSITE" id="PS00622">
    <property type="entry name" value="HTH_LUXR_1"/>
    <property type="match status" value="1"/>
</dbReference>
<dbReference type="InterPro" id="IPR000792">
    <property type="entry name" value="Tscrpt_reg_LuxR_C"/>
</dbReference>